<protein>
    <submittedName>
        <fullName evidence="1">Uncharacterized protein</fullName>
    </submittedName>
</protein>
<dbReference type="Proteomes" id="UP000886998">
    <property type="component" value="Unassembled WGS sequence"/>
</dbReference>
<accession>A0A8X6XSP7</accession>
<reference evidence="1" key="1">
    <citation type="submission" date="2020-08" db="EMBL/GenBank/DDBJ databases">
        <title>Multicomponent nature underlies the extraordinary mechanical properties of spider dragline silk.</title>
        <authorList>
            <person name="Kono N."/>
            <person name="Nakamura H."/>
            <person name="Mori M."/>
            <person name="Yoshida Y."/>
            <person name="Ohtoshi R."/>
            <person name="Malay A.D."/>
            <person name="Moran D.A.P."/>
            <person name="Tomita M."/>
            <person name="Numata K."/>
            <person name="Arakawa K."/>
        </authorList>
    </citation>
    <scope>NUCLEOTIDE SEQUENCE</scope>
</reference>
<name>A0A8X6XSP7_9ARAC</name>
<sequence>MEERSILFRRQVIRRCTVGQGPDGRVTRVWQVPQHFWSDIGRLNRMRSWATFPSLYRYEAEVFDLAKTNKR</sequence>
<dbReference type="AlphaFoldDB" id="A0A8X6XSP7"/>
<dbReference type="EMBL" id="BMAV01012081">
    <property type="protein sequence ID" value="GFY58438.1"/>
    <property type="molecule type" value="Genomic_DNA"/>
</dbReference>
<gene>
    <name evidence="1" type="ORF">TNIN_48751</name>
</gene>
<comment type="caution">
    <text evidence="1">The sequence shown here is derived from an EMBL/GenBank/DDBJ whole genome shotgun (WGS) entry which is preliminary data.</text>
</comment>
<proteinExistence type="predicted"/>
<evidence type="ECO:0000313" key="1">
    <source>
        <dbReference type="EMBL" id="GFY58438.1"/>
    </source>
</evidence>
<organism evidence="1 2">
    <name type="scientific">Trichonephila inaurata madagascariensis</name>
    <dbReference type="NCBI Taxonomy" id="2747483"/>
    <lineage>
        <taxon>Eukaryota</taxon>
        <taxon>Metazoa</taxon>
        <taxon>Ecdysozoa</taxon>
        <taxon>Arthropoda</taxon>
        <taxon>Chelicerata</taxon>
        <taxon>Arachnida</taxon>
        <taxon>Araneae</taxon>
        <taxon>Araneomorphae</taxon>
        <taxon>Entelegynae</taxon>
        <taxon>Araneoidea</taxon>
        <taxon>Nephilidae</taxon>
        <taxon>Trichonephila</taxon>
        <taxon>Trichonephila inaurata</taxon>
    </lineage>
</organism>
<keyword evidence="2" id="KW-1185">Reference proteome</keyword>
<evidence type="ECO:0000313" key="2">
    <source>
        <dbReference type="Proteomes" id="UP000886998"/>
    </source>
</evidence>